<dbReference type="EMBL" id="HBUF01046239">
    <property type="protein sequence ID" value="CAG6619759.1"/>
    <property type="molecule type" value="Transcribed_RNA"/>
</dbReference>
<reference evidence="1" key="1">
    <citation type="submission" date="2021-05" db="EMBL/GenBank/DDBJ databases">
        <authorList>
            <person name="Alioto T."/>
            <person name="Alioto T."/>
            <person name="Gomez Garrido J."/>
        </authorList>
    </citation>
    <scope>NUCLEOTIDE SEQUENCE</scope>
</reference>
<dbReference type="InterPro" id="IPR006777">
    <property type="entry name" value="Microvir_H"/>
</dbReference>
<organism evidence="1">
    <name type="scientific">Cacopsylla melanoneura</name>
    <dbReference type="NCBI Taxonomy" id="428564"/>
    <lineage>
        <taxon>Eukaryota</taxon>
        <taxon>Metazoa</taxon>
        <taxon>Ecdysozoa</taxon>
        <taxon>Arthropoda</taxon>
        <taxon>Hexapoda</taxon>
        <taxon>Insecta</taxon>
        <taxon>Pterygota</taxon>
        <taxon>Neoptera</taxon>
        <taxon>Paraneoptera</taxon>
        <taxon>Hemiptera</taxon>
        <taxon>Sternorrhyncha</taxon>
        <taxon>Psylloidea</taxon>
        <taxon>Psyllidae</taxon>
        <taxon>Psyllinae</taxon>
        <taxon>Cacopsylla</taxon>
    </lineage>
</organism>
<name>A0A8D8M0F8_9HEMI</name>
<proteinExistence type="predicted"/>
<evidence type="ECO:0000313" key="1">
    <source>
        <dbReference type="EMBL" id="CAG6619759.1"/>
    </source>
</evidence>
<dbReference type="AlphaFoldDB" id="A0A8D8M0F8"/>
<dbReference type="EMBL" id="HBUF01046240">
    <property type="protein sequence ID" value="CAG6619761.1"/>
    <property type="molecule type" value="Transcribed_RNA"/>
</dbReference>
<dbReference type="GO" id="GO:0046718">
    <property type="term" value="P:symbiont entry into host cell"/>
    <property type="evidence" value="ECO:0007669"/>
    <property type="project" value="InterPro"/>
</dbReference>
<accession>A0A8D8M0F8</accession>
<dbReference type="Pfam" id="PF04687">
    <property type="entry name" value="Microvir_H"/>
    <property type="match status" value="1"/>
</dbReference>
<sequence>MLKRRLPAHQQVSEIMLQMLTQAQTAGQYFTNDQIKAMTRKVSAVVDLVHQQMQNQRYGSSSFSRSVLDFFIFFLIFFSPDKSTSLSPISSSIGFLHIFPSRQHSKHPWSLPQMV</sequence>
<protein>
    <submittedName>
        <fullName evidence="1">Minor spike protein</fullName>
    </submittedName>
</protein>